<evidence type="ECO:0000313" key="2">
    <source>
        <dbReference type="EMBL" id="KFF00095.1"/>
    </source>
</evidence>
<dbReference type="Proteomes" id="UP000028713">
    <property type="component" value="Unassembled WGS sequence"/>
</dbReference>
<keyword evidence="3" id="KW-1185">Reference proteome</keyword>
<proteinExistence type="predicted"/>
<sequence>MKKVVVILFSGLCTLSVTACKHSAKDPDLNAAATPTSTITNDEIVKETITDRHGDEMEIITNKTKNSVIVRLNGQSYELHKNFENPGFSTTDNKYSYTETKHEVTFLKKDADMVLFHGKRDQAATKLASQ</sequence>
<evidence type="ECO:0000256" key="1">
    <source>
        <dbReference type="SAM" id="SignalP"/>
    </source>
</evidence>
<reference evidence="2 3" key="1">
    <citation type="submission" date="2014-07" db="EMBL/GenBank/DDBJ databases">
        <title>Genome of Chryseobacterium formosense LMG 24722.</title>
        <authorList>
            <person name="Pipes S.E."/>
            <person name="Stropko S.J."/>
            <person name="Newman J.D."/>
        </authorList>
    </citation>
    <scope>NUCLEOTIDE SEQUENCE [LARGE SCALE GENOMIC DNA]</scope>
    <source>
        <strain evidence="2 3">LMG 24722</strain>
    </source>
</reference>
<keyword evidence="1" id="KW-0732">Signal</keyword>
<dbReference type="PROSITE" id="PS51257">
    <property type="entry name" value="PROKAR_LIPOPROTEIN"/>
    <property type="match status" value="1"/>
</dbReference>
<dbReference type="OrthoDB" id="1269231at2"/>
<comment type="caution">
    <text evidence="2">The sequence shown here is derived from an EMBL/GenBank/DDBJ whole genome shotgun (WGS) entry which is preliminary data.</text>
</comment>
<dbReference type="EMBL" id="JPRP01000001">
    <property type="protein sequence ID" value="KFF00095.1"/>
    <property type="molecule type" value="Genomic_DNA"/>
</dbReference>
<gene>
    <name evidence="2" type="ORF">IX39_05370</name>
</gene>
<evidence type="ECO:0008006" key="4">
    <source>
        <dbReference type="Google" id="ProtNLM"/>
    </source>
</evidence>
<accession>A0A085Z6N1</accession>
<dbReference type="RefSeq" id="WP_034674056.1">
    <property type="nucleotide sequence ID" value="NZ_FPAP01000002.1"/>
</dbReference>
<evidence type="ECO:0000313" key="3">
    <source>
        <dbReference type="Proteomes" id="UP000028713"/>
    </source>
</evidence>
<organism evidence="2 3">
    <name type="scientific">Chryseobacterium formosense</name>
    <dbReference type="NCBI Taxonomy" id="236814"/>
    <lineage>
        <taxon>Bacteria</taxon>
        <taxon>Pseudomonadati</taxon>
        <taxon>Bacteroidota</taxon>
        <taxon>Flavobacteriia</taxon>
        <taxon>Flavobacteriales</taxon>
        <taxon>Weeksellaceae</taxon>
        <taxon>Chryseobacterium group</taxon>
        <taxon>Chryseobacterium</taxon>
    </lineage>
</organism>
<feature type="signal peptide" evidence="1">
    <location>
        <begin position="1"/>
        <end position="19"/>
    </location>
</feature>
<feature type="chain" id="PRO_5001800662" description="Lipoprotein" evidence="1">
    <location>
        <begin position="20"/>
        <end position="130"/>
    </location>
</feature>
<name>A0A085Z6N1_9FLAO</name>
<dbReference type="eggNOG" id="ENOG502ZZPW">
    <property type="taxonomic scope" value="Bacteria"/>
</dbReference>
<protein>
    <recommendedName>
        <fullName evidence="4">Lipoprotein</fullName>
    </recommendedName>
</protein>
<dbReference type="AlphaFoldDB" id="A0A085Z6N1"/>